<sequence length="378" mass="40899">MSFDTKTMWLALTVSHLLFGAIMLTYSCRATERSILRLWGIGQVLKGLGILLILFKPFYAPGWGFVGNSLFYVGYGLEFMAFLSYGGHGRRKGLALTLLLGVLVVYNAAFIAWGRVPNVMAAIFTFGIAVLTLANVVAILKARRSRSVVQWVLAAGNGGLVLAALLRAGVATVSATWQPDSAVAVNQALFMLGYLSATTDGFSFLLLVKEDADRSLLRMATEDALTGLSNRATFMQRAAECWRLHARLKQPLAAVMMDIDHFKMVNDHYGHAAGDEVLRLVGTVLHDHLREVDICGRMGGEEFAILLPGSGRDEAELVAERVRCAIAALVPQVAAGMVRVSASLGVSVAEPGQTLEQLLSVADVNLYRAKQSGRDRVV</sequence>
<evidence type="ECO:0000313" key="5">
    <source>
        <dbReference type="EMBL" id="CAM74118.1"/>
    </source>
</evidence>
<dbReference type="RefSeq" id="WP_106002473.1">
    <property type="nucleotide sequence ID" value="NZ_CP027527.1"/>
</dbReference>
<protein>
    <recommendedName>
        <fullName evidence="1">diguanylate cyclase</fullName>
        <ecNumber evidence="1">2.7.7.65</ecNumber>
    </recommendedName>
</protein>
<dbReference type="PANTHER" id="PTHR45138:SF9">
    <property type="entry name" value="DIGUANYLATE CYCLASE DGCM-RELATED"/>
    <property type="match status" value="1"/>
</dbReference>
<dbReference type="InterPro" id="IPR043128">
    <property type="entry name" value="Rev_trsase/Diguanyl_cyclase"/>
</dbReference>
<dbReference type="GO" id="GO:0052621">
    <property type="term" value="F:diguanylate cyclase activity"/>
    <property type="evidence" value="ECO:0007669"/>
    <property type="project" value="UniProtKB-EC"/>
</dbReference>
<feature type="transmembrane region" description="Helical" evidence="3">
    <location>
        <begin position="6"/>
        <end position="26"/>
    </location>
</feature>
<dbReference type="Pfam" id="PF00990">
    <property type="entry name" value="GGDEF"/>
    <property type="match status" value="1"/>
</dbReference>
<evidence type="ECO:0000259" key="4">
    <source>
        <dbReference type="PROSITE" id="PS50887"/>
    </source>
</evidence>
<dbReference type="EMBL" id="CU459003">
    <property type="protein sequence ID" value="CAM74118.1"/>
    <property type="molecule type" value="Genomic_DNA"/>
</dbReference>
<feature type="transmembrane region" description="Helical" evidence="3">
    <location>
        <begin position="189"/>
        <end position="208"/>
    </location>
</feature>
<gene>
    <name evidence="5" type="ORF">MGR_1087</name>
</gene>
<dbReference type="PROSITE" id="PS51257">
    <property type="entry name" value="PROKAR_LIPOPROTEIN"/>
    <property type="match status" value="1"/>
</dbReference>
<dbReference type="FunFam" id="3.30.70.270:FF:000001">
    <property type="entry name" value="Diguanylate cyclase domain protein"/>
    <property type="match status" value="1"/>
</dbReference>
<dbReference type="Gene3D" id="3.30.70.270">
    <property type="match status" value="1"/>
</dbReference>
<dbReference type="NCBIfam" id="TIGR00254">
    <property type="entry name" value="GGDEF"/>
    <property type="match status" value="1"/>
</dbReference>
<dbReference type="PANTHER" id="PTHR45138">
    <property type="entry name" value="REGULATORY COMPONENTS OF SENSORY TRANSDUCTION SYSTEM"/>
    <property type="match status" value="1"/>
</dbReference>
<feature type="transmembrane region" description="Helical" evidence="3">
    <location>
        <begin position="93"/>
        <end position="113"/>
    </location>
</feature>
<organism evidence="5">
    <name type="scientific">Magnetospirillum gryphiswaldense</name>
    <dbReference type="NCBI Taxonomy" id="55518"/>
    <lineage>
        <taxon>Bacteria</taxon>
        <taxon>Pseudomonadati</taxon>
        <taxon>Pseudomonadota</taxon>
        <taxon>Alphaproteobacteria</taxon>
        <taxon>Rhodospirillales</taxon>
        <taxon>Rhodospirillaceae</taxon>
        <taxon>Magnetospirillum</taxon>
    </lineage>
</organism>
<keyword evidence="3" id="KW-1133">Transmembrane helix</keyword>
<dbReference type="GO" id="GO:0005886">
    <property type="term" value="C:plasma membrane"/>
    <property type="evidence" value="ECO:0007669"/>
    <property type="project" value="TreeGrafter"/>
</dbReference>
<dbReference type="GO" id="GO:1902201">
    <property type="term" value="P:negative regulation of bacterial-type flagellum-dependent cell motility"/>
    <property type="evidence" value="ECO:0007669"/>
    <property type="project" value="TreeGrafter"/>
</dbReference>
<dbReference type="EC" id="2.7.7.65" evidence="1"/>
<feature type="transmembrane region" description="Helical" evidence="3">
    <location>
        <begin position="152"/>
        <end position="177"/>
    </location>
</feature>
<keyword evidence="3" id="KW-0472">Membrane</keyword>
<dbReference type="SUPFAM" id="SSF55073">
    <property type="entry name" value="Nucleotide cyclase"/>
    <property type="match status" value="1"/>
</dbReference>
<reference evidence="5" key="1">
    <citation type="journal article" date="2007" name="J. Bacteriol.">
        <title>Comparative genome analysis of four magnetotactic bacteria reveals a complex set of group-specific genes implicated in magnetosome biomineralization and function.</title>
        <authorList>
            <person name="Richter M."/>
            <person name="Kube M."/>
            <person name="Bazylinski D.A."/>
            <person name="Lombardot T."/>
            <person name="Gloeckner F.O."/>
            <person name="Reinhardt R."/>
            <person name="Schueler D."/>
        </authorList>
    </citation>
    <scope>NUCLEOTIDE SEQUENCE</scope>
    <source>
        <strain evidence="5">MSR-1</strain>
    </source>
</reference>
<accession>A4TU11</accession>
<proteinExistence type="predicted"/>
<comment type="catalytic activity">
    <reaction evidence="2">
        <text>2 GTP = 3',3'-c-di-GMP + 2 diphosphate</text>
        <dbReference type="Rhea" id="RHEA:24898"/>
        <dbReference type="ChEBI" id="CHEBI:33019"/>
        <dbReference type="ChEBI" id="CHEBI:37565"/>
        <dbReference type="ChEBI" id="CHEBI:58805"/>
        <dbReference type="EC" id="2.7.7.65"/>
    </reaction>
</comment>
<feature type="transmembrane region" description="Helical" evidence="3">
    <location>
        <begin position="38"/>
        <end position="59"/>
    </location>
</feature>
<dbReference type="InterPro" id="IPR050469">
    <property type="entry name" value="Diguanylate_Cyclase"/>
</dbReference>
<evidence type="ECO:0000256" key="2">
    <source>
        <dbReference type="ARBA" id="ARBA00034247"/>
    </source>
</evidence>
<feature type="domain" description="GGDEF" evidence="4">
    <location>
        <begin position="250"/>
        <end position="378"/>
    </location>
</feature>
<feature type="transmembrane region" description="Helical" evidence="3">
    <location>
        <begin position="119"/>
        <end position="140"/>
    </location>
</feature>
<dbReference type="SMART" id="SM00267">
    <property type="entry name" value="GGDEF"/>
    <property type="match status" value="1"/>
</dbReference>
<dbReference type="CDD" id="cd01949">
    <property type="entry name" value="GGDEF"/>
    <property type="match status" value="1"/>
</dbReference>
<name>A4TU11_9PROT</name>
<dbReference type="InterPro" id="IPR029787">
    <property type="entry name" value="Nucleotide_cyclase"/>
</dbReference>
<feature type="transmembrane region" description="Helical" evidence="3">
    <location>
        <begin position="65"/>
        <end position="86"/>
    </location>
</feature>
<dbReference type="PROSITE" id="PS50887">
    <property type="entry name" value="GGDEF"/>
    <property type="match status" value="1"/>
</dbReference>
<evidence type="ECO:0000256" key="3">
    <source>
        <dbReference type="SAM" id="Phobius"/>
    </source>
</evidence>
<dbReference type="InterPro" id="IPR000160">
    <property type="entry name" value="GGDEF_dom"/>
</dbReference>
<dbReference type="GO" id="GO:0043709">
    <property type="term" value="P:cell adhesion involved in single-species biofilm formation"/>
    <property type="evidence" value="ECO:0007669"/>
    <property type="project" value="TreeGrafter"/>
</dbReference>
<keyword evidence="3" id="KW-0812">Transmembrane</keyword>
<evidence type="ECO:0000256" key="1">
    <source>
        <dbReference type="ARBA" id="ARBA00012528"/>
    </source>
</evidence>
<dbReference type="AlphaFoldDB" id="A4TU11"/>